<comment type="function">
    <text evidence="1 8">Peptide chain release factor 1 directs the termination of translation in response to the peptide chain termination codons UAG and UAA.</text>
</comment>
<dbReference type="STRING" id="414778.BCM40_03150"/>
<evidence type="ECO:0000313" key="11">
    <source>
        <dbReference type="Proteomes" id="UP000092495"/>
    </source>
</evidence>
<evidence type="ECO:0000256" key="8">
    <source>
        <dbReference type="HAMAP-Rule" id="MF_00093"/>
    </source>
</evidence>
<dbReference type="Pfam" id="PF00472">
    <property type="entry name" value="RF-1"/>
    <property type="match status" value="1"/>
</dbReference>
<dbReference type="KEGG" id="pdg:BCM40_03150"/>
<evidence type="ECO:0000259" key="9">
    <source>
        <dbReference type="PROSITE" id="PS00745"/>
    </source>
</evidence>
<dbReference type="InterPro" id="IPR045853">
    <property type="entry name" value="Pep_chain_release_fac_I_sf"/>
</dbReference>
<accession>A0A1C7EFG5</accession>
<dbReference type="PANTHER" id="PTHR43804:SF7">
    <property type="entry name" value="LD18447P"/>
    <property type="match status" value="1"/>
</dbReference>
<protein>
    <recommendedName>
        <fullName evidence="7 8">Peptide chain release factor 1</fullName>
        <shortName evidence="8">RF-1</shortName>
    </recommendedName>
</protein>
<evidence type="ECO:0000256" key="1">
    <source>
        <dbReference type="ARBA" id="ARBA00002986"/>
    </source>
</evidence>
<keyword evidence="5 8" id="KW-0963">Cytoplasm</keyword>
<organism evidence="10 11">
    <name type="scientific">Planococcus donghaensis</name>
    <dbReference type="NCBI Taxonomy" id="414778"/>
    <lineage>
        <taxon>Bacteria</taxon>
        <taxon>Bacillati</taxon>
        <taxon>Bacillota</taxon>
        <taxon>Bacilli</taxon>
        <taxon>Bacillales</taxon>
        <taxon>Caryophanaceae</taxon>
        <taxon>Planococcus</taxon>
    </lineage>
</organism>
<dbReference type="NCBIfam" id="TIGR00019">
    <property type="entry name" value="prfA"/>
    <property type="match status" value="1"/>
</dbReference>
<comment type="PTM">
    <text evidence="8">Methylated by PrmC. Methylation increases the termination efficiency of RF1.</text>
</comment>
<feature type="domain" description="Prokaryotic-type class I peptide chain release factors" evidence="9">
    <location>
        <begin position="226"/>
        <end position="242"/>
    </location>
</feature>
<dbReference type="Pfam" id="PF03462">
    <property type="entry name" value="PCRF"/>
    <property type="match status" value="1"/>
</dbReference>
<proteinExistence type="inferred from homology"/>
<dbReference type="PROSITE" id="PS00745">
    <property type="entry name" value="RF_PROK_I"/>
    <property type="match status" value="1"/>
</dbReference>
<evidence type="ECO:0000256" key="7">
    <source>
        <dbReference type="ARBA" id="ARBA00050039"/>
    </source>
</evidence>
<evidence type="ECO:0000256" key="6">
    <source>
        <dbReference type="ARBA" id="ARBA00022917"/>
    </source>
</evidence>
<keyword evidence="6 8" id="KW-0648">Protein biosynthesis</keyword>
<evidence type="ECO:0000256" key="4">
    <source>
        <dbReference type="ARBA" id="ARBA00022481"/>
    </source>
</evidence>
<dbReference type="Gene3D" id="6.10.140.1950">
    <property type="match status" value="1"/>
</dbReference>
<dbReference type="SMART" id="SM00937">
    <property type="entry name" value="PCRF"/>
    <property type="match status" value="1"/>
</dbReference>
<keyword evidence="11" id="KW-1185">Reference proteome</keyword>
<name>A0A1C7EFG5_9BACL</name>
<keyword evidence="4 8" id="KW-0488">Methylation</keyword>
<comment type="subcellular location">
    <subcellularLocation>
        <location evidence="2 8">Cytoplasm</location>
    </subcellularLocation>
</comment>
<evidence type="ECO:0000313" key="10">
    <source>
        <dbReference type="EMBL" id="ANU22406.1"/>
    </source>
</evidence>
<dbReference type="RefSeq" id="WP_065525519.1">
    <property type="nucleotide sequence ID" value="NZ_CP016543.2"/>
</dbReference>
<dbReference type="AlphaFoldDB" id="A0A1C7EFG5"/>
<dbReference type="InterPro" id="IPR004373">
    <property type="entry name" value="RF-1"/>
</dbReference>
<evidence type="ECO:0000256" key="5">
    <source>
        <dbReference type="ARBA" id="ARBA00022490"/>
    </source>
</evidence>
<dbReference type="EMBL" id="CP016543">
    <property type="protein sequence ID" value="ANU22406.1"/>
    <property type="molecule type" value="Genomic_DNA"/>
</dbReference>
<dbReference type="FunFam" id="3.30.160.20:FF:000004">
    <property type="entry name" value="Peptide chain release factor 1"/>
    <property type="match status" value="1"/>
</dbReference>
<dbReference type="InterPro" id="IPR005139">
    <property type="entry name" value="PCRF"/>
</dbReference>
<dbReference type="Gene3D" id="3.30.160.20">
    <property type="match status" value="1"/>
</dbReference>
<comment type="similarity">
    <text evidence="3 8">Belongs to the prokaryotic/mitochondrial release factor family.</text>
</comment>
<dbReference type="GO" id="GO:0005829">
    <property type="term" value="C:cytosol"/>
    <property type="evidence" value="ECO:0007669"/>
    <property type="project" value="UniProtKB-ARBA"/>
</dbReference>
<dbReference type="InterPro" id="IPR000352">
    <property type="entry name" value="Pep_chain_release_fac_I"/>
</dbReference>
<dbReference type="NCBIfam" id="NF001859">
    <property type="entry name" value="PRK00591.1"/>
    <property type="match status" value="1"/>
</dbReference>
<sequence length="359" mass="40625">MFDRLQSVEDRYDRLNELLSDPDIVSDTNKLRDYSKEQSDLQETVEAYREYKDLTTQLAEAKAMFDEKMDADMREMVKEEVNELEQQVSVVEERLHKLLIPKDPNDDKNVIMEIRGAAGGDEAALFAGDLYRMYTRFAESNGWKVQVMDSNPTGLGGFKEIVFMITGKGAYSKMKYENGAHRVQRVPETESGGRIHTSTATVACLPEVEEVEVDIHENDIRTDTYASSGAGGQSVNTTMSAVRLTHLPTNTVVTCQDEKSQIKNKASAMKVLRARVYEKFQQEAQAEYDAVRKSAVGTGDRSERIRTYNFPQNRVTDHRIGLTIQKLDQILQGKMDEIVDALIIEEQSARMESLNNDQA</sequence>
<dbReference type="InterPro" id="IPR050057">
    <property type="entry name" value="Prokaryotic/Mito_RF"/>
</dbReference>
<dbReference type="PANTHER" id="PTHR43804">
    <property type="entry name" value="LD18447P"/>
    <property type="match status" value="1"/>
</dbReference>
<dbReference type="FunFam" id="3.30.70.1660:FF:000004">
    <property type="entry name" value="Peptide chain release factor 1"/>
    <property type="match status" value="1"/>
</dbReference>
<reference evidence="10" key="1">
    <citation type="submission" date="2016-10" db="EMBL/GenBank/DDBJ databases">
        <authorList>
            <person name="See-Too W.S."/>
        </authorList>
    </citation>
    <scope>NUCLEOTIDE SEQUENCE</scope>
    <source>
        <strain evidence="10">DSM 22276</strain>
    </source>
</reference>
<evidence type="ECO:0000256" key="2">
    <source>
        <dbReference type="ARBA" id="ARBA00004496"/>
    </source>
</evidence>
<dbReference type="Gene3D" id="3.30.70.1660">
    <property type="match status" value="1"/>
</dbReference>
<dbReference type="SUPFAM" id="SSF75620">
    <property type="entry name" value="Release factor"/>
    <property type="match status" value="1"/>
</dbReference>
<dbReference type="GO" id="GO:0016149">
    <property type="term" value="F:translation release factor activity, codon specific"/>
    <property type="evidence" value="ECO:0007669"/>
    <property type="project" value="UniProtKB-UniRule"/>
</dbReference>
<feature type="modified residue" description="N5-methylglutamine" evidence="8">
    <location>
        <position position="233"/>
    </location>
</feature>
<gene>
    <name evidence="8" type="primary">prfA</name>
    <name evidence="10" type="ORF">BCM40_03150</name>
</gene>
<dbReference type="HAMAP" id="MF_00093">
    <property type="entry name" value="Rel_fac_1"/>
    <property type="match status" value="1"/>
</dbReference>
<dbReference type="OrthoDB" id="9806673at2"/>
<dbReference type="Proteomes" id="UP000092495">
    <property type="component" value="Chromosome"/>
</dbReference>
<dbReference type="FunFam" id="3.30.70.1660:FF:000002">
    <property type="entry name" value="Peptide chain release factor 1"/>
    <property type="match status" value="1"/>
</dbReference>
<evidence type="ECO:0000256" key="3">
    <source>
        <dbReference type="ARBA" id="ARBA00010835"/>
    </source>
</evidence>